<dbReference type="CDD" id="cd06661">
    <property type="entry name" value="GGCT_like"/>
    <property type="match status" value="1"/>
</dbReference>
<protein>
    <recommendedName>
        <fullName evidence="3">AIG2 family protein</fullName>
    </recommendedName>
</protein>
<dbReference type="PANTHER" id="PTHR12935">
    <property type="entry name" value="GAMMA-GLUTAMYLCYCLOTRANSFERASE"/>
    <property type="match status" value="1"/>
</dbReference>
<reference evidence="2" key="1">
    <citation type="journal article" date="2014" name="Genome Biol. Evol.">
        <title>Pangenome evidence for extensive interdomain horizontal transfer affecting lineage core and shell genes in uncultured planktonic thaumarchaeota and euryarchaeota.</title>
        <authorList>
            <person name="Deschamps P."/>
            <person name="Zivanovic Y."/>
            <person name="Moreira D."/>
            <person name="Rodriguez-Valera F."/>
            <person name="Lopez-Garcia P."/>
        </authorList>
    </citation>
    <scope>NUCLEOTIDE SEQUENCE</scope>
</reference>
<dbReference type="GO" id="GO:0003839">
    <property type="term" value="F:gamma-glutamylcyclotransferase activity"/>
    <property type="evidence" value="ECO:0007669"/>
    <property type="project" value="InterPro"/>
</dbReference>
<dbReference type="PANTHER" id="PTHR12935:SF0">
    <property type="entry name" value="GAMMA-GLUTAMYLCYCLOTRANSFERASE"/>
    <property type="match status" value="1"/>
</dbReference>
<proteinExistence type="predicted"/>
<accession>A0A075HW91</accession>
<name>A0A075HW91_9EURY</name>
<dbReference type="InterPro" id="IPR013024">
    <property type="entry name" value="GGCT-like"/>
</dbReference>
<dbReference type="InterPro" id="IPR017939">
    <property type="entry name" value="G-Glutamylcylcotransferase"/>
</dbReference>
<sequence length="163" mass="18586">MPDEERLLYFAFGSNLLENQRIERLSDFGILPKGDRAILSDYEINFHKIANLKEGDLPHGYATICPSTNQTVQGLLIALNHQQITRLDRSEGVNSNPPHYTKEEIIVQTADGVEHSAFTYIASPERIDVSLLPANHYLDKIVQGARENGLDDWYMDKLESFRR</sequence>
<dbReference type="AlphaFoldDB" id="A0A075HW91"/>
<evidence type="ECO:0000256" key="1">
    <source>
        <dbReference type="ARBA" id="ARBA00023239"/>
    </source>
</evidence>
<evidence type="ECO:0000313" key="2">
    <source>
        <dbReference type="EMBL" id="AIF18058.1"/>
    </source>
</evidence>
<dbReference type="Pfam" id="PF13772">
    <property type="entry name" value="AIG2_2"/>
    <property type="match status" value="1"/>
</dbReference>
<dbReference type="EMBL" id="KF901100">
    <property type="protein sequence ID" value="AIF18058.1"/>
    <property type="molecule type" value="Genomic_DNA"/>
</dbReference>
<evidence type="ECO:0008006" key="3">
    <source>
        <dbReference type="Google" id="ProtNLM"/>
    </source>
</evidence>
<dbReference type="Gene3D" id="3.10.490.10">
    <property type="entry name" value="Gamma-glutamyl cyclotransferase-like"/>
    <property type="match status" value="1"/>
</dbReference>
<organism evidence="2">
    <name type="scientific">uncultured marine group II/III euryarchaeote KM3_80_H04</name>
    <dbReference type="NCBI Taxonomy" id="1456516"/>
    <lineage>
        <taxon>Archaea</taxon>
        <taxon>Methanobacteriati</taxon>
        <taxon>Methanobacteriota</taxon>
        <taxon>environmental samples</taxon>
    </lineage>
</organism>
<dbReference type="SUPFAM" id="SSF110857">
    <property type="entry name" value="Gamma-glutamyl cyclotransferase-like"/>
    <property type="match status" value="1"/>
</dbReference>
<dbReference type="InterPro" id="IPR036568">
    <property type="entry name" value="GGCT-like_sf"/>
</dbReference>
<keyword evidence="1" id="KW-0456">Lyase</keyword>